<keyword evidence="4" id="KW-1185">Reference proteome</keyword>
<feature type="region of interest" description="Disordered" evidence="1">
    <location>
        <begin position="207"/>
        <end position="252"/>
    </location>
</feature>
<feature type="domain" description="ParB-like N-terminal" evidence="2">
    <location>
        <begin position="14"/>
        <end position="98"/>
    </location>
</feature>
<protein>
    <submittedName>
        <fullName evidence="3">ParB N-terminal domain-containing protein</fullName>
    </submittedName>
</protein>
<gene>
    <name evidence="3" type="ORF">ACH4F9_37115</name>
</gene>
<accession>A0ABW7R024</accession>
<dbReference type="Gene3D" id="3.90.1530.10">
    <property type="entry name" value="Conserved hypothetical protein from pyrococcus furiosus pfu- 392566-001, ParB domain"/>
    <property type="match status" value="1"/>
</dbReference>
<dbReference type="SMART" id="SM00470">
    <property type="entry name" value="ParB"/>
    <property type="match status" value="1"/>
</dbReference>
<dbReference type="Proteomes" id="UP001610818">
    <property type="component" value="Unassembled WGS sequence"/>
</dbReference>
<evidence type="ECO:0000259" key="2">
    <source>
        <dbReference type="SMART" id="SM00470"/>
    </source>
</evidence>
<feature type="compositionally biased region" description="Basic and acidic residues" evidence="1">
    <location>
        <begin position="207"/>
        <end position="216"/>
    </location>
</feature>
<evidence type="ECO:0000313" key="3">
    <source>
        <dbReference type="EMBL" id="MFH8550628.1"/>
    </source>
</evidence>
<dbReference type="RefSeq" id="WP_397717186.1">
    <property type="nucleotide sequence ID" value="NZ_JBIRGN010000008.1"/>
</dbReference>
<sequence length="335" mass="36501">MQSGQPQFEQEMVFEAEISSLSVAASPRSAGDDQDHIQALMEVRVPLPPVLVHRPTMRVIDGVHRLRAAQLRGDEKIPVTYFDGSESDAFVLAVESNVAHGLPLSMADRKQAAGRIITTHPQWSDRMIATTTGLSPGIVSEIRRRAGGSNLVEGSRIGQDGRVRPVDIAAGRVLASKLIQENPGLSLRQIAREARISPETARDVRNRLRRGEDPLPKPRVRARPRPEAVVAATPAERARAEPSAVTSDGGAISRSRIAERAAAVDRLKSDPALRFSETGRTLLRLFNFLTLAGAEWQAIVDSVPPHCKGTVTVLAREYAGVWEEIAARMDYEVTA</sequence>
<feature type="compositionally biased region" description="Low complexity" evidence="1">
    <location>
        <begin position="227"/>
        <end position="252"/>
    </location>
</feature>
<dbReference type="SUPFAM" id="SSF110849">
    <property type="entry name" value="ParB/Sulfiredoxin"/>
    <property type="match status" value="1"/>
</dbReference>
<dbReference type="EMBL" id="JBIRGQ010000008">
    <property type="protein sequence ID" value="MFH8550628.1"/>
    <property type="molecule type" value="Genomic_DNA"/>
</dbReference>
<proteinExistence type="predicted"/>
<reference evidence="3 4" key="1">
    <citation type="submission" date="2024-10" db="EMBL/GenBank/DDBJ databases">
        <title>The Natural Products Discovery Center: Release of the First 8490 Sequenced Strains for Exploring Actinobacteria Biosynthetic Diversity.</title>
        <authorList>
            <person name="Kalkreuter E."/>
            <person name="Kautsar S.A."/>
            <person name="Yang D."/>
            <person name="Bader C.D."/>
            <person name="Teijaro C.N."/>
            <person name="Fluegel L."/>
            <person name="Davis C.M."/>
            <person name="Simpson J.R."/>
            <person name="Lauterbach L."/>
            <person name="Steele A.D."/>
            <person name="Gui C."/>
            <person name="Meng S."/>
            <person name="Li G."/>
            <person name="Viehrig K."/>
            <person name="Ye F."/>
            <person name="Su P."/>
            <person name="Kiefer A.F."/>
            <person name="Nichols A."/>
            <person name="Cepeda A.J."/>
            <person name="Yan W."/>
            <person name="Fan B."/>
            <person name="Jiang Y."/>
            <person name="Adhikari A."/>
            <person name="Zheng C.-J."/>
            <person name="Schuster L."/>
            <person name="Cowan T.M."/>
            <person name="Smanski M.J."/>
            <person name="Chevrette M.G."/>
            <person name="De Carvalho L.P.S."/>
            <person name="Shen B."/>
        </authorList>
    </citation>
    <scope>NUCLEOTIDE SEQUENCE [LARGE SCALE GENOMIC DNA]</scope>
    <source>
        <strain evidence="3 4">NPDC017990</strain>
    </source>
</reference>
<name>A0ABW7R024_9ACTN</name>
<organism evidence="3 4">
    <name type="scientific">Streptomyces longisporoflavus</name>
    <dbReference type="NCBI Taxonomy" id="28044"/>
    <lineage>
        <taxon>Bacteria</taxon>
        <taxon>Bacillati</taxon>
        <taxon>Actinomycetota</taxon>
        <taxon>Actinomycetes</taxon>
        <taxon>Kitasatosporales</taxon>
        <taxon>Streptomycetaceae</taxon>
        <taxon>Streptomyces</taxon>
    </lineage>
</organism>
<dbReference type="InterPro" id="IPR036086">
    <property type="entry name" value="ParB/Sulfiredoxin_sf"/>
</dbReference>
<dbReference type="InterPro" id="IPR003115">
    <property type="entry name" value="ParB_N"/>
</dbReference>
<evidence type="ECO:0000256" key="1">
    <source>
        <dbReference type="SAM" id="MobiDB-lite"/>
    </source>
</evidence>
<evidence type="ECO:0000313" key="4">
    <source>
        <dbReference type="Proteomes" id="UP001610818"/>
    </source>
</evidence>
<comment type="caution">
    <text evidence="3">The sequence shown here is derived from an EMBL/GenBank/DDBJ whole genome shotgun (WGS) entry which is preliminary data.</text>
</comment>